<sequence length="223" mass="23902">MSTPPVPAWRRETPGENRLAAAGAVLVAVVLQLLVAQQFSLVEPRWLLPALELVLLGVLLVLNPRRLTRHVVLARRLNVLLVALISLDNGASAVLLDAGIVNGTVGDSAGALLASALAIYLTNVIAFATWYWEIDRGGPFARAAGEDPYPDFLFAQMTQPHLAAADWEPTFVDYLYLSLTNATAFSPTDTLPLTRGVKLLMALQSLVALTTTALVVARAVNVL</sequence>
<keyword evidence="1" id="KW-0812">Transmembrane</keyword>
<gene>
    <name evidence="2" type="ORF">RHODO2019_13620</name>
</gene>
<keyword evidence="1" id="KW-0472">Membrane</keyword>
<feature type="transmembrane region" description="Helical" evidence="1">
    <location>
        <begin position="77"/>
        <end position="96"/>
    </location>
</feature>
<dbReference type="EMBL" id="CP110615">
    <property type="protein sequence ID" value="UZJ24188.1"/>
    <property type="molecule type" value="Genomic_DNA"/>
</dbReference>
<evidence type="ECO:0000256" key="1">
    <source>
        <dbReference type="SAM" id="Phobius"/>
    </source>
</evidence>
<protein>
    <recommendedName>
        <fullName evidence="4">DUF1345 domain-containing protein</fullName>
    </recommendedName>
</protein>
<feature type="transmembrane region" description="Helical" evidence="1">
    <location>
        <begin position="108"/>
        <end position="132"/>
    </location>
</feature>
<feature type="transmembrane region" description="Helical" evidence="1">
    <location>
        <begin position="46"/>
        <end position="65"/>
    </location>
</feature>
<evidence type="ECO:0000313" key="3">
    <source>
        <dbReference type="Proteomes" id="UP001164965"/>
    </source>
</evidence>
<dbReference type="Proteomes" id="UP001164965">
    <property type="component" value="Chromosome"/>
</dbReference>
<keyword evidence="1" id="KW-1133">Transmembrane helix</keyword>
<accession>A0ABY6NZ20</accession>
<organism evidence="2 3">
    <name type="scientific">Rhodococcus antarcticus</name>
    <dbReference type="NCBI Taxonomy" id="2987751"/>
    <lineage>
        <taxon>Bacteria</taxon>
        <taxon>Bacillati</taxon>
        <taxon>Actinomycetota</taxon>
        <taxon>Actinomycetes</taxon>
        <taxon>Mycobacteriales</taxon>
        <taxon>Nocardiaceae</taxon>
        <taxon>Rhodococcus</taxon>
    </lineage>
</organism>
<keyword evidence="3" id="KW-1185">Reference proteome</keyword>
<name>A0ABY6NZ20_9NOCA</name>
<dbReference type="RefSeq" id="WP_265382295.1">
    <property type="nucleotide sequence ID" value="NZ_CP110615.1"/>
</dbReference>
<evidence type="ECO:0000313" key="2">
    <source>
        <dbReference type="EMBL" id="UZJ24188.1"/>
    </source>
</evidence>
<evidence type="ECO:0008006" key="4">
    <source>
        <dbReference type="Google" id="ProtNLM"/>
    </source>
</evidence>
<proteinExistence type="predicted"/>
<reference evidence="2" key="1">
    <citation type="submission" date="2022-10" db="EMBL/GenBank/DDBJ databases">
        <title>Rhodococcus sp.75.</title>
        <authorList>
            <person name="Sun M."/>
        </authorList>
    </citation>
    <scope>NUCLEOTIDE SEQUENCE</scope>
    <source>
        <strain evidence="2">75</strain>
    </source>
</reference>